<evidence type="ECO:0000256" key="11">
    <source>
        <dbReference type="SAM" id="MobiDB-lite"/>
    </source>
</evidence>
<feature type="transmembrane region" description="Helical" evidence="10">
    <location>
        <begin position="30"/>
        <end position="50"/>
    </location>
</feature>
<comment type="function">
    <text evidence="1 10">Controls the rotational direction of flagella during chemotaxis.</text>
</comment>
<evidence type="ECO:0000256" key="4">
    <source>
        <dbReference type="ARBA" id="ARBA00022475"/>
    </source>
</evidence>
<dbReference type="Pfam" id="PF03748">
    <property type="entry name" value="FliL"/>
    <property type="match status" value="1"/>
</dbReference>
<keyword evidence="12" id="KW-0969">Cilium</keyword>
<keyword evidence="7 10" id="KW-0283">Flagellar rotation</keyword>
<evidence type="ECO:0000256" key="9">
    <source>
        <dbReference type="ARBA" id="ARBA00023136"/>
    </source>
</evidence>
<organism evidence="12 13">
    <name type="scientific">Clostridium frigidicarnis</name>
    <dbReference type="NCBI Taxonomy" id="84698"/>
    <lineage>
        <taxon>Bacteria</taxon>
        <taxon>Bacillati</taxon>
        <taxon>Bacillota</taxon>
        <taxon>Clostridia</taxon>
        <taxon>Eubacteriales</taxon>
        <taxon>Clostridiaceae</taxon>
        <taxon>Clostridium</taxon>
    </lineage>
</organism>
<name>A0A1I0VFN1_9CLOT</name>
<keyword evidence="4 10" id="KW-1003">Cell membrane</keyword>
<dbReference type="Proteomes" id="UP000198619">
    <property type="component" value="Unassembled WGS sequence"/>
</dbReference>
<keyword evidence="13" id="KW-1185">Reference proteome</keyword>
<dbReference type="EMBL" id="FOKI01000002">
    <property type="protein sequence ID" value="SFA74833.1"/>
    <property type="molecule type" value="Genomic_DNA"/>
</dbReference>
<evidence type="ECO:0000256" key="8">
    <source>
        <dbReference type="ARBA" id="ARBA00022989"/>
    </source>
</evidence>
<proteinExistence type="inferred from homology"/>
<protein>
    <recommendedName>
        <fullName evidence="10">Flagellar protein FliL</fullName>
    </recommendedName>
</protein>
<dbReference type="GO" id="GO:0071978">
    <property type="term" value="P:bacterial-type flagellum-dependent swarming motility"/>
    <property type="evidence" value="ECO:0007669"/>
    <property type="project" value="TreeGrafter"/>
</dbReference>
<keyword evidence="8 10" id="KW-1133">Transmembrane helix</keyword>
<evidence type="ECO:0000256" key="3">
    <source>
        <dbReference type="ARBA" id="ARBA00008281"/>
    </source>
</evidence>
<evidence type="ECO:0000256" key="2">
    <source>
        <dbReference type="ARBA" id="ARBA00004162"/>
    </source>
</evidence>
<comment type="subcellular location">
    <subcellularLocation>
        <location evidence="2">Cell membrane</location>
        <topology evidence="2">Single-pass membrane protein</topology>
    </subcellularLocation>
</comment>
<dbReference type="STRING" id="84698.SAMN04488528_100226"/>
<evidence type="ECO:0000313" key="13">
    <source>
        <dbReference type="Proteomes" id="UP000198619"/>
    </source>
</evidence>
<keyword evidence="12" id="KW-0282">Flagellum</keyword>
<evidence type="ECO:0000256" key="10">
    <source>
        <dbReference type="RuleBase" id="RU364125"/>
    </source>
</evidence>
<gene>
    <name evidence="12" type="ORF">SAMN04488528_100226</name>
</gene>
<accession>A0A1I0VFN1</accession>
<evidence type="ECO:0000256" key="1">
    <source>
        <dbReference type="ARBA" id="ARBA00002254"/>
    </source>
</evidence>
<keyword evidence="9 10" id="KW-0472">Membrane</keyword>
<dbReference type="GO" id="GO:0005886">
    <property type="term" value="C:plasma membrane"/>
    <property type="evidence" value="ECO:0007669"/>
    <property type="project" value="UniProtKB-SubCell"/>
</dbReference>
<reference evidence="12 13" key="1">
    <citation type="submission" date="2016-10" db="EMBL/GenBank/DDBJ databases">
        <authorList>
            <person name="de Groot N.N."/>
        </authorList>
    </citation>
    <scope>NUCLEOTIDE SEQUENCE [LARGE SCALE GENOMIC DNA]</scope>
    <source>
        <strain evidence="12 13">DSM 12271</strain>
    </source>
</reference>
<dbReference type="OrthoDB" id="166089at2"/>
<feature type="compositionally biased region" description="Basic residues" evidence="11">
    <location>
        <begin position="1"/>
        <end position="10"/>
    </location>
</feature>
<dbReference type="AlphaFoldDB" id="A0A1I0VFN1"/>
<evidence type="ECO:0000256" key="6">
    <source>
        <dbReference type="ARBA" id="ARBA00022692"/>
    </source>
</evidence>
<keyword evidence="12" id="KW-0966">Cell projection</keyword>
<dbReference type="InterPro" id="IPR005503">
    <property type="entry name" value="FliL"/>
</dbReference>
<evidence type="ECO:0000256" key="7">
    <source>
        <dbReference type="ARBA" id="ARBA00022779"/>
    </source>
</evidence>
<evidence type="ECO:0000256" key="5">
    <source>
        <dbReference type="ARBA" id="ARBA00022500"/>
    </source>
</evidence>
<dbReference type="PANTHER" id="PTHR35091">
    <property type="entry name" value="FLAGELLAR PROTEIN FLIL"/>
    <property type="match status" value="1"/>
</dbReference>
<keyword evidence="6 10" id="KW-0812">Transmembrane</keyword>
<keyword evidence="5 10" id="KW-0145">Chemotaxis</keyword>
<feature type="region of interest" description="Disordered" evidence="11">
    <location>
        <begin position="1"/>
        <end position="20"/>
    </location>
</feature>
<sequence>MSAKKAKKASKPAAEVTETTQVKKSKTGTIIIILLVMIIAIGGVGGYFYIQNMKSSAPQQKQIKQAMVPLNEMVVNLADEGGKRYVKANPSIGYNSENKRLTEELTNNAPVLRDVTISTLRSKQSKELDTKGIEALKKEIMENINSTLNEGRITNIYFTDFVIQ</sequence>
<dbReference type="RefSeq" id="WP_090038060.1">
    <property type="nucleotide sequence ID" value="NZ_FOKI01000002.1"/>
</dbReference>
<dbReference type="GO" id="GO:0006935">
    <property type="term" value="P:chemotaxis"/>
    <property type="evidence" value="ECO:0007669"/>
    <property type="project" value="UniProtKB-KW"/>
</dbReference>
<dbReference type="GO" id="GO:0009425">
    <property type="term" value="C:bacterial-type flagellum basal body"/>
    <property type="evidence" value="ECO:0007669"/>
    <property type="project" value="InterPro"/>
</dbReference>
<evidence type="ECO:0000313" key="12">
    <source>
        <dbReference type="EMBL" id="SFA74833.1"/>
    </source>
</evidence>
<comment type="similarity">
    <text evidence="3 10">Belongs to the FliL family.</text>
</comment>
<dbReference type="PANTHER" id="PTHR35091:SF2">
    <property type="entry name" value="FLAGELLAR PROTEIN FLIL"/>
    <property type="match status" value="1"/>
</dbReference>